<dbReference type="AlphaFoldDB" id="A0A0G1EVZ9"/>
<feature type="chain" id="PRO_5002536916" evidence="1">
    <location>
        <begin position="24"/>
        <end position="139"/>
    </location>
</feature>
<protein>
    <submittedName>
        <fullName evidence="2">Uncharacterized protein</fullName>
    </submittedName>
</protein>
<evidence type="ECO:0000256" key="1">
    <source>
        <dbReference type="SAM" id="SignalP"/>
    </source>
</evidence>
<reference evidence="2 3" key="1">
    <citation type="journal article" date="2015" name="Nature">
        <title>rRNA introns, odd ribosomes, and small enigmatic genomes across a large radiation of phyla.</title>
        <authorList>
            <person name="Brown C.T."/>
            <person name="Hug L.A."/>
            <person name="Thomas B.C."/>
            <person name="Sharon I."/>
            <person name="Castelle C.J."/>
            <person name="Singh A."/>
            <person name="Wilkins M.J."/>
            <person name="Williams K.H."/>
            <person name="Banfield J.F."/>
        </authorList>
    </citation>
    <scope>NUCLEOTIDE SEQUENCE [LARGE SCALE GENOMIC DNA]</scope>
</reference>
<proteinExistence type="predicted"/>
<feature type="signal peptide" evidence="1">
    <location>
        <begin position="1"/>
        <end position="23"/>
    </location>
</feature>
<sequence length="139" mass="15440">MKLKVILVLLLTFLFLTSSPALAKKKIVRSSQTVSAPRPYGVWVKPKLRSDHNALILAFGGLDYATGLSYALTYTSAEIPQGVQGNHEPKTQNFQTELLFGTCSGTNCTYHQDITDMLLEVKLKLKTGKTLIQHYQVNL</sequence>
<dbReference type="EMBL" id="LCEW01000052">
    <property type="protein sequence ID" value="KKS78753.1"/>
    <property type="molecule type" value="Genomic_DNA"/>
</dbReference>
<evidence type="ECO:0000313" key="3">
    <source>
        <dbReference type="Proteomes" id="UP000034213"/>
    </source>
</evidence>
<comment type="caution">
    <text evidence="2">The sequence shown here is derived from an EMBL/GenBank/DDBJ whole genome shotgun (WGS) entry which is preliminary data.</text>
</comment>
<accession>A0A0G1EVZ9</accession>
<name>A0A0G1EVZ9_9BACT</name>
<keyword evidence="1" id="KW-0732">Signal</keyword>
<gene>
    <name evidence="2" type="ORF">UV54_C0052G0008</name>
</gene>
<organism evidence="2 3">
    <name type="scientific">Candidatus Beckwithbacteria bacterium GW2011_GWA2_43_10</name>
    <dbReference type="NCBI Taxonomy" id="1618369"/>
    <lineage>
        <taxon>Bacteria</taxon>
        <taxon>Candidatus Beckwithiibacteriota</taxon>
    </lineage>
</organism>
<evidence type="ECO:0000313" key="2">
    <source>
        <dbReference type="EMBL" id="KKS78753.1"/>
    </source>
</evidence>
<dbReference type="Proteomes" id="UP000034213">
    <property type="component" value="Unassembled WGS sequence"/>
</dbReference>